<dbReference type="Gene3D" id="3.40.50.1240">
    <property type="entry name" value="Phosphoglycerate mutase-like"/>
    <property type="match status" value="1"/>
</dbReference>
<dbReference type="InterPro" id="IPR050275">
    <property type="entry name" value="PGM_Phosphatase"/>
</dbReference>
<name>C5M890_CANTT</name>
<dbReference type="RefSeq" id="XP_002548315.1">
    <property type="nucleotide sequence ID" value="XM_002548269.1"/>
</dbReference>
<dbReference type="SUPFAM" id="SSF53254">
    <property type="entry name" value="Phosphoglycerate mutase-like"/>
    <property type="match status" value="1"/>
</dbReference>
<dbReference type="PANTHER" id="PTHR48100">
    <property type="entry name" value="BROAD-SPECIFICITY PHOSPHATASE YOR283W-RELATED"/>
    <property type="match status" value="1"/>
</dbReference>
<dbReference type="KEGG" id="ctp:CTRG_02612"/>
<dbReference type="PANTHER" id="PTHR48100:SF1">
    <property type="entry name" value="HISTIDINE PHOSPHATASE FAMILY PROTEIN-RELATED"/>
    <property type="match status" value="1"/>
</dbReference>
<dbReference type="HOGENOM" id="CLU_039184_0_3_1"/>
<accession>C5M890</accession>
<dbReference type="GO" id="GO:0016791">
    <property type="term" value="F:phosphatase activity"/>
    <property type="evidence" value="ECO:0007669"/>
    <property type="project" value="TreeGrafter"/>
</dbReference>
<organism evidence="2 3">
    <name type="scientific">Candida tropicalis (strain ATCC MYA-3404 / T1)</name>
    <name type="common">Yeast</name>
    <dbReference type="NCBI Taxonomy" id="294747"/>
    <lineage>
        <taxon>Eukaryota</taxon>
        <taxon>Fungi</taxon>
        <taxon>Dikarya</taxon>
        <taxon>Ascomycota</taxon>
        <taxon>Saccharomycotina</taxon>
        <taxon>Pichiomycetes</taxon>
        <taxon>Debaryomycetaceae</taxon>
        <taxon>Candida/Lodderomyces clade</taxon>
        <taxon>Candida</taxon>
    </lineage>
</organism>
<sequence>MDLLQYLLLLSINHVICSAQLILDLHNYLPVFNTSSKFFAQSNPTIPPSDVNYTHNFGLLKEYTWNQVVESLAPDEKLFFLQRHGQGYHNVAPRNFTHDDWRCYWSLQPGNNDVIWQDAELTPHGIRQIKELSRHINQTIGFPQPQRFYVSPLRRTLQTWLYTWEHLPHHQPTIKELAREIYGIDSESQRHNMSYISENYPYFKFESGFSEQDVTWKSDTREKSQHVDYRAAKLLTEIFNESSDDKKVISIVLHSGIIYSILNVVGHRRFPMYTGQAIPVIIRKLNTHTFYPLDDAWSDFESWCPKE</sequence>
<dbReference type="GeneID" id="8297335"/>
<feature type="signal peptide" evidence="1">
    <location>
        <begin position="1"/>
        <end position="18"/>
    </location>
</feature>
<reference evidence="2 3" key="1">
    <citation type="journal article" date="2009" name="Nature">
        <title>Evolution of pathogenicity and sexual reproduction in eight Candida genomes.</title>
        <authorList>
            <person name="Butler G."/>
            <person name="Rasmussen M.D."/>
            <person name="Lin M.F."/>
            <person name="Santos M.A."/>
            <person name="Sakthikumar S."/>
            <person name="Munro C.A."/>
            <person name="Rheinbay E."/>
            <person name="Grabherr M."/>
            <person name="Forche A."/>
            <person name="Reedy J.L."/>
            <person name="Agrafioti I."/>
            <person name="Arnaud M.B."/>
            <person name="Bates S."/>
            <person name="Brown A.J."/>
            <person name="Brunke S."/>
            <person name="Costanzo M.C."/>
            <person name="Fitzpatrick D.A."/>
            <person name="de Groot P.W."/>
            <person name="Harris D."/>
            <person name="Hoyer L.L."/>
            <person name="Hube B."/>
            <person name="Klis F.M."/>
            <person name="Kodira C."/>
            <person name="Lennard N."/>
            <person name="Logue M.E."/>
            <person name="Martin R."/>
            <person name="Neiman A.M."/>
            <person name="Nikolaou E."/>
            <person name="Quail M.A."/>
            <person name="Quinn J."/>
            <person name="Santos M.C."/>
            <person name="Schmitzberger F.F."/>
            <person name="Sherlock G."/>
            <person name="Shah P."/>
            <person name="Silverstein K.A."/>
            <person name="Skrzypek M.S."/>
            <person name="Soll D."/>
            <person name="Staggs R."/>
            <person name="Stansfield I."/>
            <person name="Stumpf M.P."/>
            <person name="Sudbery P.E."/>
            <person name="Srikantha T."/>
            <person name="Zeng Q."/>
            <person name="Berman J."/>
            <person name="Berriman M."/>
            <person name="Heitman J."/>
            <person name="Gow N.A."/>
            <person name="Lorenz M.C."/>
            <person name="Birren B.W."/>
            <person name="Kellis M."/>
            <person name="Cuomo C.A."/>
        </authorList>
    </citation>
    <scope>NUCLEOTIDE SEQUENCE [LARGE SCALE GENOMIC DNA]</scope>
    <source>
        <strain evidence="3">ATCC MYA-3404 / T1</strain>
    </source>
</reference>
<dbReference type="EMBL" id="GG692397">
    <property type="protein sequence ID" value="EER33794.1"/>
    <property type="molecule type" value="Genomic_DNA"/>
</dbReference>
<dbReference type="eggNOG" id="KOG4754">
    <property type="taxonomic scope" value="Eukaryota"/>
</dbReference>
<evidence type="ECO:0000256" key="1">
    <source>
        <dbReference type="SAM" id="SignalP"/>
    </source>
</evidence>
<dbReference type="InterPro" id="IPR029033">
    <property type="entry name" value="His_PPase_superfam"/>
</dbReference>
<evidence type="ECO:0008006" key="4">
    <source>
        <dbReference type="Google" id="ProtNLM"/>
    </source>
</evidence>
<protein>
    <recommendedName>
        <fullName evidence="4">Phosphomutase-like protein 3</fullName>
    </recommendedName>
</protein>
<dbReference type="Pfam" id="PF00300">
    <property type="entry name" value="His_Phos_1"/>
    <property type="match status" value="1"/>
</dbReference>
<gene>
    <name evidence="2" type="ORF">CTRG_02612</name>
</gene>
<feature type="chain" id="PRO_5002952764" description="Phosphomutase-like protein 3" evidence="1">
    <location>
        <begin position="19"/>
        <end position="307"/>
    </location>
</feature>
<dbReference type="Proteomes" id="UP000002037">
    <property type="component" value="Unassembled WGS sequence"/>
</dbReference>
<dbReference type="VEuPathDB" id="FungiDB:CTRG_02612"/>
<keyword evidence="3" id="KW-1185">Reference proteome</keyword>
<dbReference type="CDD" id="cd07067">
    <property type="entry name" value="HP_PGM_like"/>
    <property type="match status" value="1"/>
</dbReference>
<keyword evidence="1" id="KW-0732">Signal</keyword>
<evidence type="ECO:0000313" key="2">
    <source>
        <dbReference type="EMBL" id="EER33794.1"/>
    </source>
</evidence>
<dbReference type="GO" id="GO:0005737">
    <property type="term" value="C:cytoplasm"/>
    <property type="evidence" value="ECO:0007669"/>
    <property type="project" value="TreeGrafter"/>
</dbReference>
<evidence type="ECO:0000313" key="3">
    <source>
        <dbReference type="Proteomes" id="UP000002037"/>
    </source>
</evidence>
<proteinExistence type="predicted"/>
<dbReference type="STRING" id="294747.C5M890"/>
<dbReference type="InterPro" id="IPR013078">
    <property type="entry name" value="His_Pase_superF_clade-1"/>
</dbReference>
<dbReference type="OrthoDB" id="496981at2759"/>
<dbReference type="AlphaFoldDB" id="C5M890"/>